<dbReference type="Gene3D" id="1.10.10.10">
    <property type="entry name" value="Winged helix-like DNA-binding domain superfamily/Winged helix DNA-binding domain"/>
    <property type="match status" value="1"/>
</dbReference>
<evidence type="ECO:0000313" key="4">
    <source>
        <dbReference type="Proteomes" id="UP000221845"/>
    </source>
</evidence>
<evidence type="ECO:0008006" key="5">
    <source>
        <dbReference type="Google" id="ProtNLM"/>
    </source>
</evidence>
<organism evidence="3 4">
    <name type="scientific">Pseudomonas phage Skulduggery</name>
    <dbReference type="NCBI Taxonomy" id="2006671"/>
    <lineage>
        <taxon>Viruses</taxon>
        <taxon>Duplodnaviria</taxon>
        <taxon>Heunggongvirae</taxon>
        <taxon>Uroviricota</taxon>
        <taxon>Caudoviricetes</taxon>
        <taxon>Skulduggeryvirus</taxon>
        <taxon>Skulduggeryvirus skulduggery</taxon>
    </lineage>
</organism>
<dbReference type="Proteomes" id="UP000221845">
    <property type="component" value="Segment"/>
</dbReference>
<gene>
    <name evidence="3" type="ORF">SKUL_38</name>
</gene>
<keyword evidence="4" id="KW-1185">Reference proteome</keyword>
<comment type="subcellular location">
    <subcellularLocation>
        <location evidence="1">Host cytoplasm</location>
    </subcellularLocation>
</comment>
<dbReference type="GO" id="GO:0030430">
    <property type="term" value="C:host cell cytoplasm"/>
    <property type="evidence" value="ECO:0007669"/>
    <property type="project" value="UniProtKB-SubCell"/>
</dbReference>
<evidence type="ECO:0000256" key="2">
    <source>
        <dbReference type="ARBA" id="ARBA00023200"/>
    </source>
</evidence>
<evidence type="ECO:0000313" key="3">
    <source>
        <dbReference type="EMBL" id="ARV77137.1"/>
    </source>
</evidence>
<keyword evidence="2" id="KW-1035">Host cytoplasm</keyword>
<protein>
    <recommendedName>
        <fullName evidence="5">Helix-turn-helix domain-containing protein</fullName>
    </recommendedName>
</protein>
<accession>A0A1Y0T2P6</accession>
<proteinExistence type="predicted"/>
<name>A0A1Y0T2P6_9CAUD</name>
<dbReference type="InterPro" id="IPR009061">
    <property type="entry name" value="DNA-bd_dom_put_sf"/>
</dbReference>
<dbReference type="InterPro" id="IPR036388">
    <property type="entry name" value="WH-like_DNA-bd_sf"/>
</dbReference>
<evidence type="ECO:0000256" key="1">
    <source>
        <dbReference type="ARBA" id="ARBA00004192"/>
    </source>
</evidence>
<dbReference type="EMBL" id="MF042361">
    <property type="protein sequence ID" value="ARV77137.1"/>
    <property type="molecule type" value="Genomic_DNA"/>
</dbReference>
<sequence length="77" mass="8189">MTSGAATDAALLSDADLAVRWGVSTRTIKAWRKDGKTPASMPIGKRGGFGQGVRYRLDDVIAFEDAKKESTNGTSQT</sequence>
<dbReference type="SUPFAM" id="SSF46955">
    <property type="entry name" value="Putative DNA-binding domain"/>
    <property type="match status" value="1"/>
</dbReference>
<reference evidence="3 4" key="1">
    <citation type="submission" date="2017-05" db="EMBL/GenBank/DDBJ databases">
        <authorList>
            <person name="Song R."/>
            <person name="Chenine A.L."/>
            <person name="Ruprecht R.M."/>
        </authorList>
    </citation>
    <scope>NUCLEOTIDE SEQUENCE [LARGE SCALE GENOMIC DNA]</scope>
</reference>